<sequence>MKGSRGATMAALSGALLVLELWSAAVLGDVRALDAPCRGAQCPGSEALPSRPCFGTHCPTWPSRPGRHHATLAQRGHHAEPYTVVTPQRGSRARSGHASSPECAAGADCAPLHRRTANDTGDCRGIECKLPLRIRPKPRAKACVGDGCPRGSEQAGVPPALVHIPDRAAQYLGELPDFGYPGSDLGGAPLGVQLTCDVKPDGDSPLCSGVTGENEVPSEDALVLHLQLAKGQEKLVEALQNQQTVIRELQRTLVEQQGTLISQQQEIVEQQRRMSEQMELVKVQYGVLFEAVKRASLQSLQGDVQDFFESHLQGLQDQVRTHLHKSYAVHKVDVDAKVMDVGSPMLRNCGVCRQEEYCDFQRDPPRCERCTMCPPGFFLVSQCSQNADRICQDRDECLEIPNLCGERVKCLNTPGGFRCLGLSERDASAGLCGHEYFYNRELEECQACSDCEGQPIAQPCSAASDVVCGSLSENVLSHAWGAAVTLPPAGASSSHVHPGDGRLVFLQHGLIWADHNFALKHSCRNFLQIYMKLNTSEEGVDLSGVRIEQPDGKYFQSVSMSAVAEVEPSYMLSLFLKSPNHYCNQSKDLHVYELSTPFSLFWLSHDTGAVAMTAHTSTSVQYQTNYRPAFKVMSVSDPYVVSLTHDGRGVRFTESGVVKFMFQQAVYAMGHTCVREGFSLVAYLNRNGTNSELTQTYKAGVNYRDTSVSLTAATVVGAGDTLSFEIFSPAQCNVRYFGDSSGISVLSLLWMPSAVSSCLSATVSRAGLPSGAVRNKALHFHRATPGVEQVELVGSGQLARRNFIFRESGVASVSLSLKLIHSCNALKLTLHKQGADRPQPAAVAQQVGGQMPEGTEWVSVGLRASFEVHNSTMIFVTVDCVRGRVNQIAAEGSTNISILWVAS</sequence>
<accession>A0A0P7UMJ0</accession>
<dbReference type="GO" id="GO:0032502">
    <property type="term" value="P:developmental process"/>
    <property type="evidence" value="ECO:0007669"/>
    <property type="project" value="UniProtKB-ARBA"/>
</dbReference>
<keyword evidence="2" id="KW-0325">Glycoprotein</keyword>
<comment type="caution">
    <text evidence="3">Lacks conserved residue(s) required for the propagation of feature annotation.</text>
</comment>
<evidence type="ECO:0000313" key="8">
    <source>
        <dbReference type="Proteomes" id="UP000034805"/>
    </source>
</evidence>
<comment type="caution">
    <text evidence="7">The sequence shown here is derived from an EMBL/GenBank/DDBJ whole genome shotgun (WGS) entry which is preliminary data.</text>
</comment>
<dbReference type="PROSITE" id="PS00652">
    <property type="entry name" value="TNFR_NGFR_1"/>
    <property type="match status" value="2"/>
</dbReference>
<feature type="coiled-coil region" evidence="4">
    <location>
        <begin position="232"/>
        <end position="266"/>
    </location>
</feature>
<dbReference type="InterPro" id="IPR018097">
    <property type="entry name" value="EGF_Ca-bd_CS"/>
</dbReference>
<proteinExistence type="predicted"/>
<evidence type="ECO:0000313" key="7">
    <source>
        <dbReference type="EMBL" id="KPP60811.1"/>
    </source>
</evidence>
<dbReference type="SMART" id="SM00208">
    <property type="entry name" value="TNFR"/>
    <property type="match status" value="2"/>
</dbReference>
<dbReference type="InterPro" id="IPR001368">
    <property type="entry name" value="TNFR/NGFR_Cys_rich_reg"/>
</dbReference>
<dbReference type="PROSITE" id="PS50050">
    <property type="entry name" value="TNFR_NGFR_2"/>
    <property type="match status" value="2"/>
</dbReference>
<dbReference type="GO" id="GO:0005509">
    <property type="term" value="F:calcium ion binding"/>
    <property type="evidence" value="ECO:0007669"/>
    <property type="project" value="InterPro"/>
</dbReference>
<feature type="repeat" description="TNFR-Cys" evidence="3">
    <location>
        <begin position="351"/>
        <end position="391"/>
    </location>
</feature>
<feature type="signal peptide" evidence="5">
    <location>
        <begin position="1"/>
        <end position="32"/>
    </location>
</feature>
<feature type="disulfide bond" evidence="3">
    <location>
        <begin position="352"/>
        <end position="367"/>
    </location>
</feature>
<evidence type="ECO:0000256" key="4">
    <source>
        <dbReference type="SAM" id="Coils"/>
    </source>
</evidence>
<evidence type="ECO:0000256" key="5">
    <source>
        <dbReference type="SAM" id="SignalP"/>
    </source>
</evidence>
<feature type="chain" id="PRO_5006143357" description="TNFR-Cys domain-containing protein" evidence="5">
    <location>
        <begin position="33"/>
        <end position="903"/>
    </location>
</feature>
<feature type="repeat" description="TNFR-Cys" evidence="3">
    <location>
        <begin position="431"/>
        <end position="468"/>
    </location>
</feature>
<dbReference type="PANTHER" id="PTHR24042:SF8">
    <property type="match status" value="1"/>
</dbReference>
<dbReference type="GO" id="GO:0008201">
    <property type="term" value="F:heparin binding"/>
    <property type="evidence" value="ECO:0007669"/>
    <property type="project" value="TreeGrafter"/>
</dbReference>
<feature type="disulfide bond" evidence="3">
    <location>
        <begin position="370"/>
        <end position="383"/>
    </location>
</feature>
<dbReference type="Proteomes" id="UP000034805">
    <property type="component" value="Unassembled WGS sequence"/>
</dbReference>
<dbReference type="InterPro" id="IPR051586">
    <property type="entry name" value="PKC-binding_NELL"/>
</dbReference>
<feature type="disulfide bond" evidence="3">
    <location>
        <begin position="373"/>
        <end position="391"/>
    </location>
</feature>
<keyword evidence="5" id="KW-0732">Signal</keyword>
<protein>
    <recommendedName>
        <fullName evidence="6">TNFR-Cys domain-containing protein</fullName>
    </recommendedName>
</protein>
<keyword evidence="1 3" id="KW-1015">Disulfide bond</keyword>
<reference evidence="7 8" key="1">
    <citation type="submission" date="2015-08" db="EMBL/GenBank/DDBJ databases">
        <title>The genome of the Asian arowana (Scleropages formosus).</title>
        <authorList>
            <person name="Tan M.H."/>
            <person name="Gan H.M."/>
            <person name="Croft L.J."/>
            <person name="Austin C.M."/>
        </authorList>
    </citation>
    <scope>NUCLEOTIDE SEQUENCE [LARGE SCALE GENOMIC DNA]</scope>
    <source>
        <strain evidence="7">Aro1</strain>
    </source>
</reference>
<dbReference type="AlphaFoldDB" id="A0A0P7UMJ0"/>
<dbReference type="Pfam" id="PF00020">
    <property type="entry name" value="TNFR_c6"/>
    <property type="match status" value="2"/>
</dbReference>
<dbReference type="GO" id="GO:0005615">
    <property type="term" value="C:extracellular space"/>
    <property type="evidence" value="ECO:0007669"/>
    <property type="project" value="TreeGrafter"/>
</dbReference>
<keyword evidence="4" id="KW-0175">Coiled coil</keyword>
<dbReference type="EMBL" id="JARO02010284">
    <property type="protein sequence ID" value="KPP60811.1"/>
    <property type="molecule type" value="Genomic_DNA"/>
</dbReference>
<evidence type="ECO:0000256" key="3">
    <source>
        <dbReference type="PROSITE-ProRule" id="PRU00206"/>
    </source>
</evidence>
<gene>
    <name evidence="7" type="ORF">Z043_121154</name>
</gene>
<dbReference type="Gene3D" id="2.10.25.10">
    <property type="entry name" value="Laminin"/>
    <property type="match status" value="1"/>
</dbReference>
<evidence type="ECO:0000256" key="2">
    <source>
        <dbReference type="ARBA" id="ARBA00023180"/>
    </source>
</evidence>
<feature type="domain" description="TNFR-Cys" evidence="6">
    <location>
        <begin position="431"/>
        <end position="468"/>
    </location>
</feature>
<evidence type="ECO:0000259" key="6">
    <source>
        <dbReference type="PROSITE" id="PS50050"/>
    </source>
</evidence>
<name>A0A0P7UMJ0_SCLFO</name>
<organism evidence="7 8">
    <name type="scientific">Scleropages formosus</name>
    <name type="common">Asian bonytongue</name>
    <name type="synonym">Osteoglossum formosum</name>
    <dbReference type="NCBI Taxonomy" id="113540"/>
    <lineage>
        <taxon>Eukaryota</taxon>
        <taxon>Metazoa</taxon>
        <taxon>Chordata</taxon>
        <taxon>Craniata</taxon>
        <taxon>Vertebrata</taxon>
        <taxon>Euteleostomi</taxon>
        <taxon>Actinopterygii</taxon>
        <taxon>Neopterygii</taxon>
        <taxon>Teleostei</taxon>
        <taxon>Osteoglossocephala</taxon>
        <taxon>Osteoglossomorpha</taxon>
        <taxon>Osteoglossiformes</taxon>
        <taxon>Osteoglossidae</taxon>
        <taxon>Scleropages</taxon>
    </lineage>
</organism>
<evidence type="ECO:0000256" key="1">
    <source>
        <dbReference type="ARBA" id="ARBA00023157"/>
    </source>
</evidence>
<dbReference type="PROSITE" id="PS01187">
    <property type="entry name" value="EGF_CA"/>
    <property type="match status" value="1"/>
</dbReference>
<feature type="domain" description="TNFR-Cys" evidence="6">
    <location>
        <begin position="351"/>
        <end position="391"/>
    </location>
</feature>
<dbReference type="PANTHER" id="PTHR24042">
    <property type="entry name" value="NEL HOMOLOG"/>
    <property type="match status" value="1"/>
</dbReference>
<dbReference type="STRING" id="113540.ENSSFOP00015072992"/>